<accession>A0A3S8U8N0</accession>
<protein>
    <submittedName>
        <fullName evidence="2">DUF2125 domain-containing protein</fullName>
    </submittedName>
</protein>
<dbReference type="Pfam" id="PF09898">
    <property type="entry name" value="DUF2125"/>
    <property type="match status" value="1"/>
</dbReference>
<dbReference type="AlphaFoldDB" id="A0A3S8U8N0"/>
<dbReference type="InterPro" id="IPR018666">
    <property type="entry name" value="DUF2125"/>
</dbReference>
<proteinExistence type="predicted"/>
<organism evidence="2 3">
    <name type="scientific">Tabrizicola piscis</name>
    <dbReference type="NCBI Taxonomy" id="2494374"/>
    <lineage>
        <taxon>Bacteria</taxon>
        <taxon>Pseudomonadati</taxon>
        <taxon>Pseudomonadota</taxon>
        <taxon>Alphaproteobacteria</taxon>
        <taxon>Rhodobacterales</taxon>
        <taxon>Paracoccaceae</taxon>
        <taxon>Tabrizicola</taxon>
    </lineage>
</organism>
<dbReference type="Proteomes" id="UP000282002">
    <property type="component" value="Chromosome"/>
</dbReference>
<feature type="signal peptide" evidence="1">
    <location>
        <begin position="1"/>
        <end position="23"/>
    </location>
</feature>
<gene>
    <name evidence="2" type="ORF">EI545_14195</name>
</gene>
<keyword evidence="1" id="KW-0732">Signal</keyword>
<evidence type="ECO:0000313" key="3">
    <source>
        <dbReference type="Proteomes" id="UP000282002"/>
    </source>
</evidence>
<evidence type="ECO:0000313" key="2">
    <source>
        <dbReference type="EMBL" id="AZL59885.1"/>
    </source>
</evidence>
<evidence type="ECO:0000256" key="1">
    <source>
        <dbReference type="SAM" id="SignalP"/>
    </source>
</evidence>
<sequence length="499" mass="50961">MFRMTSCFVAPAFVVLMGGTAHAALTADQVWQSWKDAAATVGLEVTAATENSDGGVLTLNGVSIAPTGTPGITISDMVLTEASDGSVVIEPGADIGLDLAGETKGSAKVVHEGLVLTAREAEGGVAYDFTADKLDVVYDTTYPGMTFDGSAAPDVASKGTVTLADVSGTYSDTPGTNRTFGLDIAAGMMGYDTSLDDPSLSLKQQTKSETADISVSFDLALPSSMQLGSMESATDFGTALQEGLSVSFASTQGATSGSMNQESDVMPMSFTIAAGGGESSGVLNKDAFSIKSTGTGMEIETSSAMMPAPIKVTSGPIEFAMTSPVIATDVAGDFGLVMKLSQFSVNEEAWAMFDPTGALPRDAADLAIDISGKTKMDIPAMIEANETGGMPPTPAPESLNITEMTLKVAGAALAGTGAFTFDNSMGVPMPIGEANVTVTGANALIDGLIATGLVTQEDAMGARMMMGAFMSPGAAPDELTSKIEAKPGFEIYVNGQRIQ</sequence>
<dbReference type="EMBL" id="CP034328">
    <property type="protein sequence ID" value="AZL59885.1"/>
    <property type="molecule type" value="Genomic_DNA"/>
</dbReference>
<reference evidence="2 3" key="1">
    <citation type="submission" date="2018-12" db="EMBL/GenBank/DDBJ databases">
        <title>Complete genome sequencing of Tabrizicola sp. K13M18.</title>
        <authorList>
            <person name="Bae J.-W."/>
        </authorList>
    </citation>
    <scope>NUCLEOTIDE SEQUENCE [LARGE SCALE GENOMIC DNA]</scope>
    <source>
        <strain evidence="2 3">K13M18</strain>
    </source>
</reference>
<feature type="chain" id="PRO_5018971690" evidence="1">
    <location>
        <begin position="24"/>
        <end position="499"/>
    </location>
</feature>
<keyword evidence="3" id="KW-1185">Reference proteome</keyword>
<dbReference type="OrthoDB" id="7791409at2"/>
<dbReference type="KEGG" id="taw:EI545_14195"/>
<name>A0A3S8U8N0_9RHOB</name>